<sequence>MNTSGSCLSEFGSKSLMNSSVLSVSQSPKLSLDESEIAESSPLPWDDLGNIDQDELLEEIERTLSETRTRSSSECLPRTPKIKPQQKSLSTKTSVDSSIRNESLVEGLLGDIYDRFNVTLKDNMDSDMFTEMSFSSYRYSGIDSNADHESEWRKSFKMPRSTLQNLELNELKSLRDELDGKINQVSAKLIRQLKQKDKLSSKLNKNFDLITALLQANSL</sequence>
<dbReference type="AlphaFoldDB" id="A0A3M7T8L9"/>
<name>A0A3M7T8L9_BRAPC</name>
<reference evidence="2 3" key="1">
    <citation type="journal article" date="2018" name="Sci. Rep.">
        <title>Genomic signatures of local adaptation to the degree of environmental predictability in rotifers.</title>
        <authorList>
            <person name="Franch-Gras L."/>
            <person name="Hahn C."/>
            <person name="Garcia-Roger E.M."/>
            <person name="Carmona M.J."/>
            <person name="Serra M."/>
            <person name="Gomez A."/>
        </authorList>
    </citation>
    <scope>NUCLEOTIDE SEQUENCE [LARGE SCALE GENOMIC DNA]</scope>
    <source>
        <strain evidence="2">HYR1</strain>
    </source>
</reference>
<evidence type="ECO:0000313" key="3">
    <source>
        <dbReference type="Proteomes" id="UP000276133"/>
    </source>
</evidence>
<feature type="region of interest" description="Disordered" evidence="1">
    <location>
        <begin position="64"/>
        <end position="94"/>
    </location>
</feature>
<dbReference type="STRING" id="10195.A0A3M7T8L9"/>
<proteinExistence type="predicted"/>
<accession>A0A3M7T8L9</accession>
<evidence type="ECO:0000256" key="1">
    <source>
        <dbReference type="SAM" id="MobiDB-lite"/>
    </source>
</evidence>
<dbReference type="Proteomes" id="UP000276133">
    <property type="component" value="Unassembled WGS sequence"/>
</dbReference>
<organism evidence="2 3">
    <name type="scientific">Brachionus plicatilis</name>
    <name type="common">Marine rotifer</name>
    <name type="synonym">Brachionus muelleri</name>
    <dbReference type="NCBI Taxonomy" id="10195"/>
    <lineage>
        <taxon>Eukaryota</taxon>
        <taxon>Metazoa</taxon>
        <taxon>Spiralia</taxon>
        <taxon>Gnathifera</taxon>
        <taxon>Rotifera</taxon>
        <taxon>Eurotatoria</taxon>
        <taxon>Monogononta</taxon>
        <taxon>Pseudotrocha</taxon>
        <taxon>Ploima</taxon>
        <taxon>Brachionidae</taxon>
        <taxon>Brachionus</taxon>
    </lineage>
</organism>
<protein>
    <submittedName>
        <fullName evidence="2">TBC1 domain family member 30-like</fullName>
    </submittedName>
</protein>
<gene>
    <name evidence="2" type="ORF">BpHYR1_014880</name>
</gene>
<evidence type="ECO:0000313" key="2">
    <source>
        <dbReference type="EMBL" id="RNA44305.1"/>
    </source>
</evidence>
<comment type="caution">
    <text evidence="2">The sequence shown here is derived from an EMBL/GenBank/DDBJ whole genome shotgun (WGS) entry which is preliminary data.</text>
</comment>
<keyword evidence="3" id="KW-1185">Reference proteome</keyword>
<feature type="region of interest" description="Disordered" evidence="1">
    <location>
        <begin position="28"/>
        <end position="49"/>
    </location>
</feature>
<feature type="compositionally biased region" description="Polar residues" evidence="1">
    <location>
        <begin position="85"/>
        <end position="94"/>
    </location>
</feature>
<dbReference type="EMBL" id="REGN01000123">
    <property type="protein sequence ID" value="RNA44305.1"/>
    <property type="molecule type" value="Genomic_DNA"/>
</dbReference>